<dbReference type="InterPro" id="IPR016181">
    <property type="entry name" value="Acyl_CoA_acyltransferase"/>
</dbReference>
<accession>A0ABR7D2E2</accession>
<dbReference type="RefSeq" id="WP_186976577.1">
    <property type="nucleotide sequence ID" value="NZ_JACOOH010000005.1"/>
</dbReference>
<gene>
    <name evidence="2" type="ORF">H8S64_13465</name>
</gene>
<sequence>MRAIECVRKATIRDIPALKQLFRETVLSVNRQDYTAEEVADWASCGENDERWEKIVYFYYTLMVEDEDGHVLGFAALSANGYLNSMFVHKDFQGQGIASTLYGFMERRARALKVSAITADVSLTAYPFFRKLGFVVEKEQSYPANRLFLKNYKMVKYLEYDEE</sequence>
<dbReference type="PANTHER" id="PTHR43451">
    <property type="entry name" value="ACETYLTRANSFERASE (GNAT) FAMILY PROTEIN"/>
    <property type="match status" value="1"/>
</dbReference>
<dbReference type="SUPFAM" id="SSF55729">
    <property type="entry name" value="Acyl-CoA N-acyltransferases (Nat)"/>
    <property type="match status" value="1"/>
</dbReference>
<dbReference type="PROSITE" id="PS51186">
    <property type="entry name" value="GNAT"/>
    <property type="match status" value="1"/>
</dbReference>
<comment type="caution">
    <text evidence="2">The sequence shown here is derived from an EMBL/GenBank/DDBJ whole genome shotgun (WGS) entry which is preliminary data.</text>
</comment>
<evidence type="ECO:0000313" key="3">
    <source>
        <dbReference type="Proteomes" id="UP000646484"/>
    </source>
</evidence>
<name>A0ABR7D2E2_9BACT</name>
<dbReference type="Pfam" id="PF13673">
    <property type="entry name" value="Acetyltransf_10"/>
    <property type="match status" value="1"/>
</dbReference>
<dbReference type="InterPro" id="IPR052564">
    <property type="entry name" value="N-acetyltrans/Recomb-assoc"/>
</dbReference>
<feature type="domain" description="N-acetyltransferase" evidence="1">
    <location>
        <begin position="5"/>
        <end position="159"/>
    </location>
</feature>
<reference evidence="2 3" key="1">
    <citation type="submission" date="2020-08" db="EMBL/GenBank/DDBJ databases">
        <title>Genome public.</title>
        <authorList>
            <person name="Liu C."/>
            <person name="Sun Q."/>
        </authorList>
    </citation>
    <scope>NUCLEOTIDE SEQUENCE [LARGE SCALE GENOMIC DNA]</scope>
    <source>
        <strain evidence="2 3">NSJ-56</strain>
    </source>
</reference>
<dbReference type="CDD" id="cd04301">
    <property type="entry name" value="NAT_SF"/>
    <property type="match status" value="1"/>
</dbReference>
<keyword evidence="3" id="KW-1185">Reference proteome</keyword>
<organism evidence="2 3">
    <name type="scientific">Butyricimonas hominis</name>
    <dbReference type="NCBI Taxonomy" id="2763032"/>
    <lineage>
        <taxon>Bacteria</taxon>
        <taxon>Pseudomonadati</taxon>
        <taxon>Bacteroidota</taxon>
        <taxon>Bacteroidia</taxon>
        <taxon>Bacteroidales</taxon>
        <taxon>Odoribacteraceae</taxon>
        <taxon>Butyricimonas</taxon>
    </lineage>
</organism>
<dbReference type="InterPro" id="IPR000182">
    <property type="entry name" value="GNAT_dom"/>
</dbReference>
<protein>
    <submittedName>
        <fullName evidence="2">GNAT family N-acetyltransferase</fullName>
    </submittedName>
</protein>
<evidence type="ECO:0000259" key="1">
    <source>
        <dbReference type="PROSITE" id="PS51186"/>
    </source>
</evidence>
<dbReference type="PANTHER" id="PTHR43451:SF1">
    <property type="entry name" value="ACETYLTRANSFERASE"/>
    <property type="match status" value="1"/>
</dbReference>
<dbReference type="Proteomes" id="UP000646484">
    <property type="component" value="Unassembled WGS sequence"/>
</dbReference>
<dbReference type="Gene3D" id="3.40.630.30">
    <property type="match status" value="1"/>
</dbReference>
<dbReference type="EMBL" id="JACOOH010000005">
    <property type="protein sequence ID" value="MBC5622111.1"/>
    <property type="molecule type" value="Genomic_DNA"/>
</dbReference>
<evidence type="ECO:0000313" key="2">
    <source>
        <dbReference type="EMBL" id="MBC5622111.1"/>
    </source>
</evidence>
<proteinExistence type="predicted"/>